<proteinExistence type="predicted"/>
<keyword evidence="3" id="KW-1185">Reference proteome</keyword>
<gene>
    <name evidence="2" type="ORF">CPLU01_16078</name>
</gene>
<feature type="coiled-coil region" evidence="1">
    <location>
        <begin position="4"/>
        <end position="35"/>
    </location>
</feature>
<organism evidence="2 3">
    <name type="scientific">Colletotrichum plurivorum</name>
    <dbReference type="NCBI Taxonomy" id="2175906"/>
    <lineage>
        <taxon>Eukaryota</taxon>
        <taxon>Fungi</taxon>
        <taxon>Dikarya</taxon>
        <taxon>Ascomycota</taxon>
        <taxon>Pezizomycotina</taxon>
        <taxon>Sordariomycetes</taxon>
        <taxon>Hypocreomycetidae</taxon>
        <taxon>Glomerellales</taxon>
        <taxon>Glomerellaceae</taxon>
        <taxon>Colletotrichum</taxon>
        <taxon>Colletotrichum orchidearum species complex</taxon>
    </lineage>
</organism>
<feature type="coiled-coil region" evidence="1">
    <location>
        <begin position="75"/>
        <end position="127"/>
    </location>
</feature>
<evidence type="ECO:0000313" key="2">
    <source>
        <dbReference type="EMBL" id="KAF6804119.1"/>
    </source>
</evidence>
<evidence type="ECO:0000256" key="1">
    <source>
        <dbReference type="SAM" id="Coils"/>
    </source>
</evidence>
<protein>
    <recommendedName>
        <fullName evidence="4">NACHT domain-containing protein</fullName>
    </recommendedName>
</protein>
<accession>A0A8H6J086</accession>
<dbReference type="PANTHER" id="PTHR10039:SF5">
    <property type="entry name" value="NACHT DOMAIN-CONTAINING PROTEIN"/>
    <property type="match status" value="1"/>
</dbReference>
<reference evidence="2" key="1">
    <citation type="journal article" date="2020" name="Phytopathology">
        <title>Genome Sequence Resources of Colletotrichum truncatum, C. plurivorum, C. musicola, and C. sojae: Four Species Pathogenic to Soybean (Glycine max).</title>
        <authorList>
            <person name="Rogerio F."/>
            <person name="Boufleur T.R."/>
            <person name="Ciampi-Guillardi M."/>
            <person name="Sukno S.A."/>
            <person name="Thon M.R."/>
            <person name="Massola Junior N.S."/>
            <person name="Baroncelli R."/>
        </authorList>
    </citation>
    <scope>NUCLEOTIDE SEQUENCE</scope>
    <source>
        <strain evidence="2">LFN00145</strain>
    </source>
</reference>
<feature type="non-terminal residue" evidence="2">
    <location>
        <position position="424"/>
    </location>
</feature>
<comment type="caution">
    <text evidence="2">The sequence shown here is derived from an EMBL/GenBank/DDBJ whole genome shotgun (WGS) entry which is preliminary data.</text>
</comment>
<name>A0A8H6J086_9PEZI</name>
<keyword evidence="1" id="KW-0175">Coiled coil</keyword>
<evidence type="ECO:0000313" key="3">
    <source>
        <dbReference type="Proteomes" id="UP000654918"/>
    </source>
</evidence>
<dbReference type="PANTHER" id="PTHR10039">
    <property type="entry name" value="AMELOGENIN"/>
    <property type="match status" value="1"/>
</dbReference>
<evidence type="ECO:0008006" key="4">
    <source>
        <dbReference type="Google" id="ProtNLM"/>
    </source>
</evidence>
<dbReference type="EMBL" id="WIGO01000837">
    <property type="protein sequence ID" value="KAF6804119.1"/>
    <property type="molecule type" value="Genomic_DNA"/>
</dbReference>
<dbReference type="Proteomes" id="UP000654918">
    <property type="component" value="Unassembled WGS sequence"/>
</dbReference>
<dbReference type="AlphaFoldDB" id="A0A8H6J086"/>
<sequence length="424" mass="48022">QSGGSKHERAIAALANECRELAEELIEILKKLKAKKDSRWESLKVMWASMRQSDNIAEIENRLGECRAEINTRLLALINEQQSGLKSQLDSIQNEAERISLSSAAEMKSLRADIAALLQNLEDDSDSGSDAGLAIPQKWSVSYIWQSWVWKVNSSEAAHQPRADDGGSCGLGRKKNARFILILLLEILEHQWKGMNTQTPNPVLEAELFRAPKIAEAFSNLVGLSSRSTNLRFCFFIDGLDEYDAHSHDQRVFARRLRDWAQSENVKICVTSSPEAQFIDTFMDTRIHLHELTDCDIYQSAMDAFEQDESFPRLSKFYLKFVNDIVRSAEGVFLWARLVVQILLAEAALHSSYERLCQKLHSTPAQLDELYASIFSSLPRDDRKKLDLLFSMVASNPFEEPLNATLFDYIDSSGHLDTSSKHPH</sequence>